<sequence>MPLVLAALFKLNCTARQMDAMGALWTPDSRRWTISPMPIADEQRFAHFGNPEYERAYMDYFSVERTIKDGLDHYTWVVRQILSTSRSDEVALVFGLFAQSGRSLLFLSEGLQVPHALLAVQGLTLAAVDWSAPIRDLILECCLDHQMACHPPARILAYVRIDARFSNVRHFGVDHQAVIDDPMMREALVVYVSQLDVSDVVHTIDLLSRQAIMLACATHKNGQPGFDRDLARLPALVLALRTLHAAFHEAGSDHAYLLMAIRGIWMLMVLAYITHMRPNIADIFASDSTTPLEWADIFGDIHADSFDSRSKYRQWPLLQLVRGIAELSQYEPEDQQDWYRWMLSYLVKNFTTFGKQDGKHLDIRL</sequence>
<dbReference type="EMBL" id="JANBVN010000006">
    <property type="protein sequence ID" value="KAJ9165166.1"/>
    <property type="molecule type" value="Genomic_DNA"/>
</dbReference>
<keyword evidence="3" id="KW-1185">Reference proteome</keyword>
<evidence type="ECO:0000313" key="3">
    <source>
        <dbReference type="Proteomes" id="UP001174691"/>
    </source>
</evidence>
<name>A0AA38VTR3_9PEZI</name>
<dbReference type="InterPro" id="IPR025337">
    <property type="entry name" value="Questin_oxidase-like"/>
</dbReference>
<evidence type="ECO:0000313" key="2">
    <source>
        <dbReference type="EMBL" id="KAJ9165166.1"/>
    </source>
</evidence>
<dbReference type="Proteomes" id="UP001174691">
    <property type="component" value="Unassembled WGS sequence"/>
</dbReference>
<protein>
    <submittedName>
        <fullName evidence="2">Uncharacterized protein</fullName>
    </submittedName>
</protein>
<keyword evidence="1" id="KW-0560">Oxidoreductase</keyword>
<dbReference type="Pfam" id="PF14027">
    <property type="entry name" value="Questin_oxidase"/>
    <property type="match status" value="1"/>
</dbReference>
<gene>
    <name evidence="2" type="ORF">NKR19_g677</name>
</gene>
<proteinExistence type="predicted"/>
<reference evidence="2" key="1">
    <citation type="submission" date="2022-07" db="EMBL/GenBank/DDBJ databases">
        <title>Fungi with potential for degradation of polypropylene.</title>
        <authorList>
            <person name="Gostincar C."/>
        </authorList>
    </citation>
    <scope>NUCLEOTIDE SEQUENCE</scope>
    <source>
        <strain evidence="2">EXF-13287</strain>
    </source>
</reference>
<dbReference type="GO" id="GO:0016491">
    <property type="term" value="F:oxidoreductase activity"/>
    <property type="evidence" value="ECO:0007669"/>
    <property type="project" value="UniProtKB-KW"/>
</dbReference>
<accession>A0AA38VTR3</accession>
<dbReference type="AlphaFoldDB" id="A0AA38VTR3"/>
<evidence type="ECO:0000256" key="1">
    <source>
        <dbReference type="ARBA" id="ARBA00023002"/>
    </source>
</evidence>
<comment type="caution">
    <text evidence="2">The sequence shown here is derived from an EMBL/GenBank/DDBJ whole genome shotgun (WGS) entry which is preliminary data.</text>
</comment>
<organism evidence="2 3">
    <name type="scientific">Coniochaeta hoffmannii</name>
    <dbReference type="NCBI Taxonomy" id="91930"/>
    <lineage>
        <taxon>Eukaryota</taxon>
        <taxon>Fungi</taxon>
        <taxon>Dikarya</taxon>
        <taxon>Ascomycota</taxon>
        <taxon>Pezizomycotina</taxon>
        <taxon>Sordariomycetes</taxon>
        <taxon>Sordariomycetidae</taxon>
        <taxon>Coniochaetales</taxon>
        <taxon>Coniochaetaceae</taxon>
        <taxon>Coniochaeta</taxon>
    </lineage>
</organism>